<feature type="region of interest" description="Disordered" evidence="6">
    <location>
        <begin position="1"/>
        <end position="27"/>
    </location>
</feature>
<feature type="domain" description="HTH tetR-type" evidence="7">
    <location>
        <begin position="32"/>
        <end position="92"/>
    </location>
</feature>
<dbReference type="Proteomes" id="UP000236327">
    <property type="component" value="Unassembled WGS sequence"/>
</dbReference>
<dbReference type="GO" id="GO:0003677">
    <property type="term" value="F:DNA binding"/>
    <property type="evidence" value="ECO:0007669"/>
    <property type="project" value="UniProtKB-UniRule"/>
</dbReference>
<evidence type="ECO:0000256" key="4">
    <source>
        <dbReference type="ARBA" id="ARBA00023163"/>
    </source>
</evidence>
<comment type="caution">
    <text evidence="8">The sequence shown here is derived from an EMBL/GenBank/DDBJ whole genome shotgun (WGS) entry which is preliminary data.</text>
</comment>
<dbReference type="EMBL" id="LYMM01000051">
    <property type="protein sequence ID" value="PNU03436.1"/>
    <property type="molecule type" value="Genomic_DNA"/>
</dbReference>
<dbReference type="SUPFAM" id="SSF48498">
    <property type="entry name" value="Tetracyclin repressor-like, C-terminal domain"/>
    <property type="match status" value="1"/>
</dbReference>
<gene>
    <name evidence="8" type="ORF">A8V01_06930</name>
</gene>
<keyword evidence="3 5" id="KW-0238">DNA-binding</keyword>
<dbReference type="InterPro" id="IPR039538">
    <property type="entry name" value="BetI_C"/>
</dbReference>
<keyword evidence="2" id="KW-0805">Transcription regulation</keyword>
<evidence type="ECO:0000259" key="7">
    <source>
        <dbReference type="PROSITE" id="PS50977"/>
    </source>
</evidence>
<dbReference type="InterPro" id="IPR036271">
    <property type="entry name" value="Tet_transcr_reg_TetR-rel_C_sf"/>
</dbReference>
<evidence type="ECO:0000256" key="1">
    <source>
        <dbReference type="ARBA" id="ARBA00022491"/>
    </source>
</evidence>
<dbReference type="PROSITE" id="PS50977">
    <property type="entry name" value="HTH_TETR_2"/>
    <property type="match status" value="1"/>
</dbReference>
<evidence type="ECO:0000313" key="8">
    <source>
        <dbReference type="EMBL" id="PNU03436.1"/>
    </source>
</evidence>
<evidence type="ECO:0000256" key="2">
    <source>
        <dbReference type="ARBA" id="ARBA00023015"/>
    </source>
</evidence>
<accession>A0A2K2FXB9</accession>
<protein>
    <recommendedName>
        <fullName evidence="7">HTH tetR-type domain-containing protein</fullName>
    </recommendedName>
</protein>
<dbReference type="PANTHER" id="PTHR47506:SF6">
    <property type="entry name" value="HTH-TYPE TRANSCRIPTIONAL REPRESSOR NEMR"/>
    <property type="match status" value="1"/>
</dbReference>
<evidence type="ECO:0000313" key="9">
    <source>
        <dbReference type="Proteomes" id="UP000236327"/>
    </source>
</evidence>
<organism evidence="8 9">
    <name type="scientific">Novosphingobium guangzhouense</name>
    <dbReference type="NCBI Taxonomy" id="1850347"/>
    <lineage>
        <taxon>Bacteria</taxon>
        <taxon>Pseudomonadati</taxon>
        <taxon>Pseudomonadota</taxon>
        <taxon>Alphaproteobacteria</taxon>
        <taxon>Sphingomonadales</taxon>
        <taxon>Sphingomonadaceae</taxon>
        <taxon>Novosphingobium</taxon>
    </lineage>
</organism>
<keyword evidence="4" id="KW-0804">Transcription</keyword>
<dbReference type="AlphaFoldDB" id="A0A2K2FXB9"/>
<evidence type="ECO:0000256" key="5">
    <source>
        <dbReference type="PROSITE-ProRule" id="PRU00335"/>
    </source>
</evidence>
<dbReference type="SUPFAM" id="SSF46689">
    <property type="entry name" value="Homeodomain-like"/>
    <property type="match status" value="1"/>
</dbReference>
<name>A0A2K2FXB9_9SPHN</name>
<feature type="DNA-binding region" description="H-T-H motif" evidence="5">
    <location>
        <begin position="55"/>
        <end position="74"/>
    </location>
</feature>
<dbReference type="PANTHER" id="PTHR47506">
    <property type="entry name" value="TRANSCRIPTIONAL REGULATORY PROTEIN"/>
    <property type="match status" value="1"/>
</dbReference>
<evidence type="ECO:0000256" key="3">
    <source>
        <dbReference type="ARBA" id="ARBA00023125"/>
    </source>
</evidence>
<dbReference type="Gene3D" id="1.10.357.10">
    <property type="entry name" value="Tetracycline Repressor, domain 2"/>
    <property type="match status" value="1"/>
</dbReference>
<dbReference type="InterPro" id="IPR001647">
    <property type="entry name" value="HTH_TetR"/>
</dbReference>
<dbReference type="InterPro" id="IPR009057">
    <property type="entry name" value="Homeodomain-like_sf"/>
</dbReference>
<keyword evidence="9" id="KW-1185">Reference proteome</keyword>
<reference evidence="8 9" key="1">
    <citation type="submission" date="2016-05" db="EMBL/GenBank/DDBJ databases">
        <title>Complete genome sequence of Novosphingobium guangzhouense SA925(T).</title>
        <authorList>
            <person name="Sha S."/>
        </authorList>
    </citation>
    <scope>NUCLEOTIDE SEQUENCE [LARGE SCALE GENOMIC DNA]</scope>
    <source>
        <strain evidence="8 9">SA925</strain>
    </source>
</reference>
<sequence>MKEGSMKTAKATGAPHRQPGADPAARRYGKGAAMREKILAQTLQRYCTDAAAPASLRALARELGVDAAHVLYYFGTFEHLLECVLNRWDEEAADIEVDGHSGLDVLNRYVASVRRNLTAPGIVRLYFQFAADALEPGHPAHAYYTARFEGVRAELSDALRRSREAGIIGAHVDPDYAAQSLIALSDGVQLQALLGGAIDAAGHLERAVGQLLARSGKDPVTPGEILRAEDRAAGTAAASHPSDANF</sequence>
<keyword evidence="1" id="KW-0678">Repressor</keyword>
<evidence type="ECO:0000256" key="6">
    <source>
        <dbReference type="SAM" id="MobiDB-lite"/>
    </source>
</evidence>
<dbReference type="Pfam" id="PF13977">
    <property type="entry name" value="TetR_C_6"/>
    <property type="match status" value="1"/>
</dbReference>
<proteinExistence type="predicted"/>